<feature type="region of interest" description="Disordered" evidence="1">
    <location>
        <begin position="86"/>
        <end position="123"/>
    </location>
</feature>
<dbReference type="GO" id="GO:0009074">
    <property type="term" value="P:aromatic amino acid family catabolic process"/>
    <property type="evidence" value="ECO:0007669"/>
    <property type="project" value="TreeGrafter"/>
</dbReference>
<gene>
    <name evidence="2" type="ORF">BDV24DRAFT_168157</name>
</gene>
<proteinExistence type="predicted"/>
<name>A0A5N6XTU6_9EURO</name>
<dbReference type="OrthoDB" id="2262349at2759"/>
<evidence type="ECO:0000313" key="2">
    <source>
        <dbReference type="EMBL" id="KAE8336587.1"/>
    </source>
</evidence>
<dbReference type="PANTHER" id="PTHR31644:SF2">
    <property type="entry name" value="TRANSCRIPTIONAL ACTIVATOR ARO80-RELATED"/>
    <property type="match status" value="1"/>
</dbReference>
<dbReference type="GO" id="GO:0045944">
    <property type="term" value="P:positive regulation of transcription by RNA polymerase II"/>
    <property type="evidence" value="ECO:0007669"/>
    <property type="project" value="TreeGrafter"/>
</dbReference>
<evidence type="ECO:0008006" key="3">
    <source>
        <dbReference type="Google" id="ProtNLM"/>
    </source>
</evidence>
<organism evidence="2">
    <name type="scientific">Aspergillus arachidicola</name>
    <dbReference type="NCBI Taxonomy" id="656916"/>
    <lineage>
        <taxon>Eukaryota</taxon>
        <taxon>Fungi</taxon>
        <taxon>Dikarya</taxon>
        <taxon>Ascomycota</taxon>
        <taxon>Pezizomycotina</taxon>
        <taxon>Eurotiomycetes</taxon>
        <taxon>Eurotiomycetidae</taxon>
        <taxon>Eurotiales</taxon>
        <taxon>Aspergillaceae</taxon>
        <taxon>Aspergillus</taxon>
        <taxon>Aspergillus subgen. Circumdati</taxon>
    </lineage>
</organism>
<dbReference type="GO" id="GO:0005634">
    <property type="term" value="C:nucleus"/>
    <property type="evidence" value="ECO:0007669"/>
    <property type="project" value="TreeGrafter"/>
</dbReference>
<dbReference type="PANTHER" id="PTHR31644">
    <property type="entry name" value="TRANSCRIPTIONAL ACTIVATOR ARO80-RELATED"/>
    <property type="match status" value="1"/>
</dbReference>
<accession>A0A5N6XTU6</accession>
<feature type="region of interest" description="Disordered" evidence="1">
    <location>
        <begin position="1"/>
        <end position="22"/>
    </location>
</feature>
<sequence>MGKRCVPVHLGNNSPSSHGQEIRRTQTPIIADPLDEPVTHCDEVATTSQSSTNDSPKPGRVETCRLIEEPVHNHTDALNALLRAARSPSPTKRPIGPQTGASVPRGSTARRAENASSRHPRAHGAVSLSNLQLRCESTDAWKKCWLVRNNWLRAGEAAWYISQFFKTLAPMTPILSDYFDDPSTHDLLVVYEPILCYTILSISSMYHCPSEEYASPGSALIHSKSWSIVKSLCTRVFWAEEHGSASKLRTYGTVLAILLLVEWPPNAIYLPPDDMVDYVFNDDVPAPGTRNHTAENLEDLERHLQIDNATQWMADLSRPIIRSDRISSALLGMAQTLYNELDIASASSTHLSDSSPNHPSNLEQRYVSRKARACLLLHIYDRQSSISSRSPATRYRDGRTISQAELHMVDTGTSEKDRDSMVTVHSWEKMSRIAYDFQQGLLELDDECNTAVVASVAKQAAQIELSRASISRLERWREEIHMPPDSSPVRYILEIEYHNLYMQLTSAAIQSASTQILEQLRSRQGETCFEDGLIKQHGLHVHDFGNDTHHLIERGMDGAKSLLTAVIGLANQELLRTMPLRVFTRVAFAATLLLKATCIDPTLSRVAASCEILNKTRQKLEMVASTKMHMAHNTARLIHLHVTQLHLLLAACKRAENSRFDRREICPTGEEQILPDLSSGDLGTSSLNGHADESLQNATSGQNASTWGDGLYGGLPSQDNWMQDFEFLWSSILSGNTPVGDWLYHEGHLESDNRRPA</sequence>
<dbReference type="GO" id="GO:0000981">
    <property type="term" value="F:DNA-binding transcription factor activity, RNA polymerase II-specific"/>
    <property type="evidence" value="ECO:0007669"/>
    <property type="project" value="TreeGrafter"/>
</dbReference>
<dbReference type="EMBL" id="ML737193">
    <property type="protein sequence ID" value="KAE8336587.1"/>
    <property type="molecule type" value="Genomic_DNA"/>
</dbReference>
<dbReference type="InterPro" id="IPR052780">
    <property type="entry name" value="AAA_Catabolism_Regulators"/>
</dbReference>
<reference evidence="2" key="1">
    <citation type="submission" date="2019-04" db="EMBL/GenBank/DDBJ databases">
        <title>Friends and foes A comparative genomics study of 23 Aspergillus species from section Flavi.</title>
        <authorList>
            <consortium name="DOE Joint Genome Institute"/>
            <person name="Kjaerbolling I."/>
            <person name="Vesth T."/>
            <person name="Frisvad J.C."/>
            <person name="Nybo J.L."/>
            <person name="Theobald S."/>
            <person name="Kildgaard S."/>
            <person name="Isbrandt T."/>
            <person name="Kuo A."/>
            <person name="Sato A."/>
            <person name="Lyhne E.K."/>
            <person name="Kogle M.E."/>
            <person name="Wiebenga A."/>
            <person name="Kun R.S."/>
            <person name="Lubbers R.J."/>
            <person name="Makela M.R."/>
            <person name="Barry K."/>
            <person name="Chovatia M."/>
            <person name="Clum A."/>
            <person name="Daum C."/>
            <person name="Haridas S."/>
            <person name="He G."/>
            <person name="LaButti K."/>
            <person name="Lipzen A."/>
            <person name="Mondo S."/>
            <person name="Riley R."/>
            <person name="Salamov A."/>
            <person name="Simmons B.A."/>
            <person name="Magnuson J.K."/>
            <person name="Henrissat B."/>
            <person name="Mortensen U.H."/>
            <person name="Larsen T.O."/>
            <person name="Devries R.P."/>
            <person name="Grigoriev I.V."/>
            <person name="Machida M."/>
            <person name="Baker S.E."/>
            <person name="Andersen M.R."/>
        </authorList>
    </citation>
    <scope>NUCLEOTIDE SEQUENCE</scope>
    <source>
        <strain evidence="2">CBS 117612</strain>
    </source>
</reference>
<dbReference type="Proteomes" id="UP000325558">
    <property type="component" value="Unassembled WGS sequence"/>
</dbReference>
<evidence type="ECO:0000256" key="1">
    <source>
        <dbReference type="SAM" id="MobiDB-lite"/>
    </source>
</evidence>
<dbReference type="AlphaFoldDB" id="A0A5N6XTU6"/>
<protein>
    <recommendedName>
        <fullName evidence="3">C6 transcription factor</fullName>
    </recommendedName>
</protein>